<organism evidence="2 3">
    <name type="scientific">Nematostella vectensis</name>
    <name type="common">Starlet sea anemone</name>
    <dbReference type="NCBI Taxonomy" id="45351"/>
    <lineage>
        <taxon>Eukaryota</taxon>
        <taxon>Metazoa</taxon>
        <taxon>Cnidaria</taxon>
        <taxon>Anthozoa</taxon>
        <taxon>Hexacorallia</taxon>
        <taxon>Actiniaria</taxon>
        <taxon>Edwardsiidae</taxon>
        <taxon>Nematostella</taxon>
    </lineage>
</organism>
<dbReference type="Proteomes" id="UP000001593">
    <property type="component" value="Unassembled WGS sequence"/>
</dbReference>
<gene>
    <name evidence="2" type="ORF">NEMVEDRAFT_v1g247471</name>
</gene>
<keyword evidence="3" id="KW-1185">Reference proteome</keyword>
<evidence type="ECO:0000313" key="3">
    <source>
        <dbReference type="Proteomes" id="UP000001593"/>
    </source>
</evidence>
<feature type="compositionally biased region" description="Polar residues" evidence="1">
    <location>
        <begin position="25"/>
        <end position="46"/>
    </location>
</feature>
<feature type="region of interest" description="Disordered" evidence="1">
    <location>
        <begin position="342"/>
        <end position="366"/>
    </location>
</feature>
<dbReference type="HOGENOM" id="CLU_678443_0_0_1"/>
<dbReference type="InParanoid" id="A7SUF2"/>
<feature type="region of interest" description="Disordered" evidence="1">
    <location>
        <begin position="386"/>
        <end position="406"/>
    </location>
</feature>
<feature type="compositionally biased region" description="Polar residues" evidence="1">
    <location>
        <begin position="316"/>
        <end position="334"/>
    </location>
</feature>
<feature type="region of interest" description="Disordered" evidence="1">
    <location>
        <begin position="248"/>
        <end position="306"/>
    </location>
</feature>
<dbReference type="EMBL" id="DS469812">
    <property type="protein sequence ID" value="EDO32665.1"/>
    <property type="molecule type" value="Genomic_DNA"/>
</dbReference>
<feature type="compositionally biased region" description="Basic and acidic residues" evidence="1">
    <location>
        <begin position="248"/>
        <end position="265"/>
    </location>
</feature>
<sequence>MIPDNTDYYEAGSIEMDPDIASGIQYFTGSWHPGQSNGSLQETATSSRDERETVTSNKEPRGTGSDNTLERRTGTKSTELLESESDKEEKQITENTIKGCSETGINNKTRRNSTETGTNLAADPERVERTLRLAMFSLCRRMEKLKNEIMQETNVEERRAKIAELVKTREKAKQILDKLRAILRTKAGANHRWRVEKRKRFEESWPDTYEGLCEKMRECVTDDETRTTGFVTSEKDCVTRKRIVSDDAQVGKEKKQGFGNEKHAEPTPAKKKRFDEYAAIEAEESTNQCSRKIESRDNHSHAFGEQRCHGDCQADTLASPQSHGNNRVSLNAGSVPNEALHVTSRSQTRDNMNNFPTSPSRKIEKKIKKLRNKRQKLMEAIQRISALQNCPTRESHASQPVTRDVQ</sequence>
<feature type="compositionally biased region" description="Polar residues" evidence="1">
    <location>
        <begin position="93"/>
        <end position="107"/>
    </location>
</feature>
<feature type="compositionally biased region" description="Basic and acidic residues" evidence="1">
    <location>
        <begin position="291"/>
        <end position="306"/>
    </location>
</feature>
<evidence type="ECO:0000313" key="2">
    <source>
        <dbReference type="EMBL" id="EDO32665.1"/>
    </source>
</evidence>
<name>A7SUF2_NEMVE</name>
<reference evidence="2 3" key="1">
    <citation type="journal article" date="2007" name="Science">
        <title>Sea anemone genome reveals ancestral eumetazoan gene repertoire and genomic organization.</title>
        <authorList>
            <person name="Putnam N.H."/>
            <person name="Srivastava M."/>
            <person name="Hellsten U."/>
            <person name="Dirks B."/>
            <person name="Chapman J."/>
            <person name="Salamov A."/>
            <person name="Terry A."/>
            <person name="Shapiro H."/>
            <person name="Lindquist E."/>
            <person name="Kapitonov V.V."/>
            <person name="Jurka J."/>
            <person name="Genikhovich G."/>
            <person name="Grigoriev I.V."/>
            <person name="Lucas S.M."/>
            <person name="Steele R.E."/>
            <person name="Finnerty J.R."/>
            <person name="Technau U."/>
            <person name="Martindale M.Q."/>
            <person name="Rokhsar D.S."/>
        </authorList>
    </citation>
    <scope>NUCLEOTIDE SEQUENCE [LARGE SCALE GENOMIC DNA]</scope>
    <source>
        <strain evidence="3">CH2 X CH6</strain>
    </source>
</reference>
<feature type="compositionally biased region" description="Basic and acidic residues" evidence="1">
    <location>
        <begin position="47"/>
        <end position="61"/>
    </location>
</feature>
<evidence type="ECO:0000256" key="1">
    <source>
        <dbReference type="SAM" id="MobiDB-lite"/>
    </source>
</evidence>
<dbReference type="AlphaFoldDB" id="A7SUF2"/>
<feature type="compositionally biased region" description="Polar residues" evidence="1">
    <location>
        <begin position="343"/>
        <end position="360"/>
    </location>
</feature>
<dbReference type="KEGG" id="nve:5503818"/>
<proteinExistence type="predicted"/>
<protein>
    <submittedName>
        <fullName evidence="2">Uncharacterized protein</fullName>
    </submittedName>
</protein>
<feature type="region of interest" description="Disordered" evidence="1">
    <location>
        <begin position="25"/>
        <end position="121"/>
    </location>
</feature>
<feature type="region of interest" description="Disordered" evidence="1">
    <location>
        <begin position="316"/>
        <end position="335"/>
    </location>
</feature>
<accession>A7SUF2</accession>